<evidence type="ECO:0000313" key="3">
    <source>
        <dbReference type="Proteomes" id="UP001642487"/>
    </source>
</evidence>
<name>A0ABP0Y7H1_9ROSI</name>
<dbReference type="EMBL" id="OZ021737">
    <property type="protein sequence ID" value="CAK9316427.1"/>
    <property type="molecule type" value="Genomic_DNA"/>
</dbReference>
<dbReference type="InterPro" id="IPR013087">
    <property type="entry name" value="Znf_C2H2_type"/>
</dbReference>
<protein>
    <recommendedName>
        <fullName evidence="1">C2H2-type domain-containing protein</fullName>
    </recommendedName>
</protein>
<keyword evidence="3" id="KW-1185">Reference proteome</keyword>
<dbReference type="Gene3D" id="3.30.160.60">
    <property type="entry name" value="Classic Zinc Finger"/>
    <property type="match status" value="1"/>
</dbReference>
<accession>A0ABP0Y7H1</accession>
<organism evidence="2 3">
    <name type="scientific">Citrullus colocynthis</name>
    <name type="common">colocynth</name>
    <dbReference type="NCBI Taxonomy" id="252529"/>
    <lineage>
        <taxon>Eukaryota</taxon>
        <taxon>Viridiplantae</taxon>
        <taxon>Streptophyta</taxon>
        <taxon>Embryophyta</taxon>
        <taxon>Tracheophyta</taxon>
        <taxon>Spermatophyta</taxon>
        <taxon>Magnoliopsida</taxon>
        <taxon>eudicotyledons</taxon>
        <taxon>Gunneridae</taxon>
        <taxon>Pentapetalae</taxon>
        <taxon>rosids</taxon>
        <taxon>fabids</taxon>
        <taxon>Cucurbitales</taxon>
        <taxon>Cucurbitaceae</taxon>
        <taxon>Benincaseae</taxon>
        <taxon>Citrullus</taxon>
    </lineage>
</organism>
<reference evidence="2 3" key="1">
    <citation type="submission" date="2024-03" db="EMBL/GenBank/DDBJ databases">
        <authorList>
            <person name="Gkanogiannis A."/>
            <person name="Becerra Lopez-Lavalle L."/>
        </authorList>
    </citation>
    <scope>NUCLEOTIDE SEQUENCE [LARGE SCALE GENOMIC DNA]</scope>
</reference>
<dbReference type="PROSITE" id="PS00028">
    <property type="entry name" value="ZINC_FINGER_C2H2_1"/>
    <property type="match status" value="1"/>
</dbReference>
<evidence type="ECO:0000259" key="1">
    <source>
        <dbReference type="PROSITE" id="PS00028"/>
    </source>
</evidence>
<dbReference type="InterPro" id="IPR036236">
    <property type="entry name" value="Znf_C2H2_sf"/>
</dbReference>
<gene>
    <name evidence="2" type="ORF">CITCOLO1_LOCUS8288</name>
</gene>
<evidence type="ECO:0000313" key="2">
    <source>
        <dbReference type="EMBL" id="CAK9316427.1"/>
    </source>
</evidence>
<feature type="domain" description="C2H2-type" evidence="1">
    <location>
        <begin position="22"/>
        <end position="46"/>
    </location>
</feature>
<dbReference type="SUPFAM" id="SSF57667">
    <property type="entry name" value="beta-beta-alpha zinc fingers"/>
    <property type="match status" value="1"/>
</dbReference>
<dbReference type="Proteomes" id="UP001642487">
    <property type="component" value="Chromosome 3"/>
</dbReference>
<proteinExistence type="predicted"/>
<sequence length="125" mass="14267">MQASNLQQHMKVVHMGQKPFACCFPGCGMRFGYKHVRDNHEKSGQHVYTNGDLKQLMNNSAQNQGEGEKESVQLQHSFVTNPCPTTNMCIESFYIFVGFSDPVLLKIRLKHKFGVSDFVDDKREI</sequence>